<evidence type="ECO:0000256" key="6">
    <source>
        <dbReference type="ARBA" id="ARBA00022840"/>
    </source>
</evidence>
<keyword evidence="1 11" id="KW-0813">Transport</keyword>
<keyword evidence="6 11" id="KW-0067">ATP-binding</keyword>
<gene>
    <name evidence="11" type="primary">kdpC</name>
    <name evidence="12" type="ORF">FHS48_000602</name>
</gene>
<evidence type="ECO:0000256" key="5">
    <source>
        <dbReference type="ARBA" id="ARBA00022741"/>
    </source>
</evidence>
<keyword evidence="2 11" id="KW-1003">Cell membrane</keyword>
<keyword evidence="10 11" id="KW-0472">Membrane</keyword>
<dbReference type="NCBIfam" id="TIGR00681">
    <property type="entry name" value="kdpC"/>
    <property type="match status" value="1"/>
</dbReference>
<name>A0A7X0DKR5_NOVIT</name>
<protein>
    <recommendedName>
        <fullName evidence="11">Potassium-transporting ATPase KdpC subunit</fullName>
    </recommendedName>
    <alternativeName>
        <fullName evidence="11">ATP phosphohydrolase [potassium-transporting] C chain</fullName>
    </alternativeName>
    <alternativeName>
        <fullName evidence="11">Potassium-binding and translocating subunit C</fullName>
    </alternativeName>
    <alternativeName>
        <fullName evidence="11">Potassium-translocating ATPase C chain</fullName>
    </alternativeName>
</protein>
<accession>A0A7X0DKR5</accession>
<dbReference type="InterPro" id="IPR003820">
    <property type="entry name" value="KdpC"/>
</dbReference>
<evidence type="ECO:0000256" key="1">
    <source>
        <dbReference type="ARBA" id="ARBA00022448"/>
    </source>
</evidence>
<dbReference type="NCBIfam" id="NF001454">
    <property type="entry name" value="PRK00315.1"/>
    <property type="match status" value="1"/>
</dbReference>
<evidence type="ECO:0000256" key="7">
    <source>
        <dbReference type="ARBA" id="ARBA00022958"/>
    </source>
</evidence>
<comment type="subunit">
    <text evidence="11">The system is composed of three essential subunits: KdpA, KdpB and KdpC.</text>
</comment>
<evidence type="ECO:0000256" key="4">
    <source>
        <dbReference type="ARBA" id="ARBA00022692"/>
    </source>
</evidence>
<evidence type="ECO:0000313" key="13">
    <source>
        <dbReference type="Proteomes" id="UP000544872"/>
    </source>
</evidence>
<proteinExistence type="inferred from homology"/>
<evidence type="ECO:0000313" key="12">
    <source>
        <dbReference type="EMBL" id="MBB6209221.1"/>
    </source>
</evidence>
<dbReference type="GO" id="GO:0005886">
    <property type="term" value="C:plasma membrane"/>
    <property type="evidence" value="ECO:0007669"/>
    <property type="project" value="UniProtKB-SubCell"/>
</dbReference>
<dbReference type="PIRSF" id="PIRSF001296">
    <property type="entry name" value="K_ATPase_KdpC"/>
    <property type="match status" value="1"/>
</dbReference>
<keyword evidence="8 11" id="KW-1133">Transmembrane helix</keyword>
<evidence type="ECO:0000256" key="2">
    <source>
        <dbReference type="ARBA" id="ARBA00022475"/>
    </source>
</evidence>
<dbReference type="PANTHER" id="PTHR30042:SF2">
    <property type="entry name" value="POTASSIUM-TRANSPORTING ATPASE KDPC SUBUNIT"/>
    <property type="match status" value="1"/>
</dbReference>
<dbReference type="EMBL" id="JACIIX010000001">
    <property type="protein sequence ID" value="MBB6209221.1"/>
    <property type="molecule type" value="Genomic_DNA"/>
</dbReference>
<dbReference type="AlphaFoldDB" id="A0A7X0DKR5"/>
<evidence type="ECO:0000256" key="10">
    <source>
        <dbReference type="ARBA" id="ARBA00023136"/>
    </source>
</evidence>
<evidence type="ECO:0000256" key="9">
    <source>
        <dbReference type="ARBA" id="ARBA00023065"/>
    </source>
</evidence>
<dbReference type="GO" id="GO:0008556">
    <property type="term" value="F:P-type potassium transmembrane transporter activity"/>
    <property type="evidence" value="ECO:0007669"/>
    <property type="project" value="InterPro"/>
</dbReference>
<dbReference type="Proteomes" id="UP000544872">
    <property type="component" value="Unassembled WGS sequence"/>
</dbReference>
<sequence length="193" mass="20005">MLSILRPALVLTGVMTVVTGLAYPLAVTGLANTLFPWQAGGSLIEQNGTVIGSDLIGQGFTRPDYFQGRPSAAGTGYDAANSSGSNLGPSSRPLVDAVAARVTALRAANPEAPAQVPVDLVTASASGLDPHITPAAALWQVPRVAKERGIPAAALRDLIQSVSEGRDLGLLGEPRVNVLRLNRALDHLYPRPS</sequence>
<dbReference type="GO" id="GO:0005524">
    <property type="term" value="F:ATP binding"/>
    <property type="evidence" value="ECO:0007669"/>
    <property type="project" value="UniProtKB-UniRule"/>
</dbReference>
<comment type="subcellular location">
    <subcellularLocation>
        <location evidence="11">Cell membrane</location>
        <topology evidence="11">Single-pass membrane protein</topology>
    </subcellularLocation>
</comment>
<dbReference type="HAMAP" id="MF_00276">
    <property type="entry name" value="KdpC"/>
    <property type="match status" value="1"/>
</dbReference>
<keyword evidence="9 11" id="KW-0406">Ion transport</keyword>
<dbReference type="RefSeq" id="WP_184261272.1">
    <property type="nucleotide sequence ID" value="NZ_JACIIX010000001.1"/>
</dbReference>
<comment type="caution">
    <text evidence="12">The sequence shown here is derived from an EMBL/GenBank/DDBJ whole genome shotgun (WGS) entry which is preliminary data.</text>
</comment>
<reference evidence="12 13" key="1">
    <citation type="submission" date="2020-08" db="EMBL/GenBank/DDBJ databases">
        <title>Genomic Encyclopedia of Type Strains, Phase IV (KMG-IV): sequencing the most valuable type-strain genomes for metagenomic binning, comparative biology and taxonomic classification.</title>
        <authorList>
            <person name="Goeker M."/>
        </authorList>
    </citation>
    <scope>NUCLEOTIDE SEQUENCE [LARGE SCALE GENOMIC DNA]</scope>
    <source>
        <strain evidence="12 13">DSM 11590</strain>
    </source>
</reference>
<keyword evidence="4 11" id="KW-0812">Transmembrane</keyword>
<comment type="similarity">
    <text evidence="11">Belongs to the KdpC family.</text>
</comment>
<organism evidence="12 13">
    <name type="scientific">Novispirillum itersonii</name>
    <name type="common">Aquaspirillum itersonii</name>
    <dbReference type="NCBI Taxonomy" id="189"/>
    <lineage>
        <taxon>Bacteria</taxon>
        <taxon>Pseudomonadati</taxon>
        <taxon>Pseudomonadota</taxon>
        <taxon>Alphaproteobacteria</taxon>
        <taxon>Rhodospirillales</taxon>
        <taxon>Novispirillaceae</taxon>
        <taxon>Novispirillum</taxon>
    </lineage>
</organism>
<dbReference type="PANTHER" id="PTHR30042">
    <property type="entry name" value="POTASSIUM-TRANSPORTING ATPASE C CHAIN"/>
    <property type="match status" value="1"/>
</dbReference>
<keyword evidence="13" id="KW-1185">Reference proteome</keyword>
<keyword evidence="3 11" id="KW-0633">Potassium transport</keyword>
<evidence type="ECO:0000256" key="11">
    <source>
        <dbReference type="HAMAP-Rule" id="MF_00276"/>
    </source>
</evidence>
<keyword evidence="7 11" id="KW-0630">Potassium</keyword>
<keyword evidence="5 11" id="KW-0547">Nucleotide-binding</keyword>
<evidence type="ECO:0000256" key="3">
    <source>
        <dbReference type="ARBA" id="ARBA00022538"/>
    </source>
</evidence>
<dbReference type="Pfam" id="PF02669">
    <property type="entry name" value="KdpC"/>
    <property type="match status" value="1"/>
</dbReference>
<comment type="function">
    <text evidence="11">Part of the high-affinity ATP-driven potassium transport (or Kdp) system, which catalyzes the hydrolysis of ATP coupled with the electrogenic transport of potassium into the cytoplasm. This subunit acts as a catalytic chaperone that increases the ATP-binding affinity of the ATP-hydrolyzing subunit KdpB by the formation of a transient KdpB/KdpC/ATP ternary complex.</text>
</comment>
<evidence type="ECO:0000256" key="8">
    <source>
        <dbReference type="ARBA" id="ARBA00022989"/>
    </source>
</evidence>